<accession>A0A5B8U384</accession>
<evidence type="ECO:0000256" key="2">
    <source>
        <dbReference type="ARBA" id="ARBA00023052"/>
    </source>
</evidence>
<organism evidence="8 9">
    <name type="scientific">Baekduia soli</name>
    <dbReference type="NCBI Taxonomy" id="496014"/>
    <lineage>
        <taxon>Bacteria</taxon>
        <taxon>Bacillati</taxon>
        <taxon>Actinomycetota</taxon>
        <taxon>Thermoleophilia</taxon>
        <taxon>Solirubrobacterales</taxon>
        <taxon>Baekduiaceae</taxon>
        <taxon>Baekduia</taxon>
    </lineage>
</organism>
<name>A0A5B8U384_9ACTN</name>
<dbReference type="AlphaFoldDB" id="A0A5B8U384"/>
<evidence type="ECO:0000256" key="4">
    <source>
        <dbReference type="SAM" id="MobiDB-lite"/>
    </source>
</evidence>
<dbReference type="InterPro" id="IPR012000">
    <property type="entry name" value="Thiamin_PyroP_enz_cen_dom"/>
</dbReference>
<dbReference type="Proteomes" id="UP000321805">
    <property type="component" value="Chromosome"/>
</dbReference>
<gene>
    <name evidence="8" type="ORF">FSW04_07270</name>
</gene>
<feature type="domain" description="Thiamine pyrophosphate enzyme TPP-binding" evidence="6">
    <location>
        <begin position="386"/>
        <end position="527"/>
    </location>
</feature>
<proteinExistence type="inferred from homology"/>
<dbReference type="InterPro" id="IPR012001">
    <property type="entry name" value="Thiamin_PyroP_enz_TPP-bd_dom"/>
</dbReference>
<dbReference type="Gene3D" id="3.40.50.970">
    <property type="match status" value="2"/>
</dbReference>
<evidence type="ECO:0000313" key="8">
    <source>
        <dbReference type="EMBL" id="QEC47402.1"/>
    </source>
</evidence>
<dbReference type="Pfam" id="PF00205">
    <property type="entry name" value="TPP_enzyme_M"/>
    <property type="match status" value="1"/>
</dbReference>
<dbReference type="Pfam" id="PF02776">
    <property type="entry name" value="TPP_enzyme_N"/>
    <property type="match status" value="1"/>
</dbReference>
<dbReference type="GO" id="GO:0030976">
    <property type="term" value="F:thiamine pyrophosphate binding"/>
    <property type="evidence" value="ECO:0007669"/>
    <property type="project" value="InterPro"/>
</dbReference>
<reference evidence="8 9" key="1">
    <citation type="journal article" date="2018" name="J. Microbiol.">
        <title>Baekduia soli gen. nov., sp. nov., a novel bacterium isolated from the soil of Baekdu Mountain and proposal of a novel family name, Baekduiaceae fam. nov.</title>
        <authorList>
            <person name="An D.S."/>
            <person name="Siddiqi M.Z."/>
            <person name="Kim K.H."/>
            <person name="Yu H.S."/>
            <person name="Im W.T."/>
        </authorList>
    </citation>
    <scope>NUCLEOTIDE SEQUENCE [LARGE SCALE GENOMIC DNA]</scope>
    <source>
        <strain evidence="8 9">BR7-21</strain>
    </source>
</reference>
<dbReference type="Pfam" id="PF02775">
    <property type="entry name" value="TPP_enzyme_C"/>
    <property type="match status" value="1"/>
</dbReference>
<dbReference type="GO" id="GO:0005948">
    <property type="term" value="C:acetolactate synthase complex"/>
    <property type="evidence" value="ECO:0007669"/>
    <property type="project" value="TreeGrafter"/>
</dbReference>
<dbReference type="GO" id="GO:0050660">
    <property type="term" value="F:flavin adenine dinucleotide binding"/>
    <property type="evidence" value="ECO:0007669"/>
    <property type="project" value="TreeGrafter"/>
</dbReference>
<feature type="domain" description="Thiamine pyrophosphate enzyme central" evidence="5">
    <location>
        <begin position="194"/>
        <end position="320"/>
    </location>
</feature>
<dbReference type="KEGG" id="bsol:FSW04_07270"/>
<dbReference type="CDD" id="cd07035">
    <property type="entry name" value="TPP_PYR_POX_like"/>
    <property type="match status" value="1"/>
</dbReference>
<dbReference type="EMBL" id="CP042430">
    <property type="protein sequence ID" value="QEC47402.1"/>
    <property type="molecule type" value="Genomic_DNA"/>
</dbReference>
<dbReference type="RefSeq" id="WP_146917813.1">
    <property type="nucleotide sequence ID" value="NZ_CP042430.1"/>
</dbReference>
<dbReference type="InterPro" id="IPR045229">
    <property type="entry name" value="TPP_enz"/>
</dbReference>
<dbReference type="SUPFAM" id="SSF52467">
    <property type="entry name" value="DHS-like NAD/FAD-binding domain"/>
    <property type="match status" value="1"/>
</dbReference>
<feature type="compositionally biased region" description="Low complexity" evidence="4">
    <location>
        <begin position="169"/>
        <end position="181"/>
    </location>
</feature>
<evidence type="ECO:0000256" key="3">
    <source>
        <dbReference type="RuleBase" id="RU362132"/>
    </source>
</evidence>
<evidence type="ECO:0000259" key="6">
    <source>
        <dbReference type="Pfam" id="PF02775"/>
    </source>
</evidence>
<evidence type="ECO:0000259" key="5">
    <source>
        <dbReference type="Pfam" id="PF00205"/>
    </source>
</evidence>
<dbReference type="PANTHER" id="PTHR18968">
    <property type="entry name" value="THIAMINE PYROPHOSPHATE ENZYMES"/>
    <property type="match status" value="1"/>
</dbReference>
<dbReference type="GO" id="GO:0009097">
    <property type="term" value="P:isoleucine biosynthetic process"/>
    <property type="evidence" value="ECO:0007669"/>
    <property type="project" value="TreeGrafter"/>
</dbReference>
<feature type="region of interest" description="Disordered" evidence="4">
    <location>
        <begin position="167"/>
        <end position="190"/>
    </location>
</feature>
<keyword evidence="9" id="KW-1185">Reference proteome</keyword>
<dbReference type="GO" id="GO:0009099">
    <property type="term" value="P:L-valine biosynthetic process"/>
    <property type="evidence" value="ECO:0007669"/>
    <property type="project" value="TreeGrafter"/>
</dbReference>
<dbReference type="GO" id="GO:0003984">
    <property type="term" value="F:acetolactate synthase activity"/>
    <property type="evidence" value="ECO:0007669"/>
    <property type="project" value="TreeGrafter"/>
</dbReference>
<dbReference type="InterPro" id="IPR029035">
    <property type="entry name" value="DHS-like_NAD/FAD-binding_dom"/>
</dbReference>
<evidence type="ECO:0000259" key="7">
    <source>
        <dbReference type="Pfam" id="PF02776"/>
    </source>
</evidence>
<dbReference type="PANTHER" id="PTHR18968:SF167">
    <property type="entry name" value="ACETOLACTATE SYNTHASE LARGE SUBUNIT ILVB2-RELATED"/>
    <property type="match status" value="1"/>
</dbReference>
<dbReference type="InterPro" id="IPR011766">
    <property type="entry name" value="TPP_enzyme_TPP-bd"/>
</dbReference>
<evidence type="ECO:0000256" key="1">
    <source>
        <dbReference type="ARBA" id="ARBA00007812"/>
    </source>
</evidence>
<dbReference type="CDD" id="cd00568">
    <property type="entry name" value="TPP_enzymes"/>
    <property type="match status" value="1"/>
</dbReference>
<keyword evidence="2 3" id="KW-0786">Thiamine pyrophosphate</keyword>
<protein>
    <submittedName>
        <fullName evidence="8">Thiamine pyrophosphate-binding protein</fullName>
    </submittedName>
</protein>
<dbReference type="InterPro" id="IPR029061">
    <property type="entry name" value="THDP-binding"/>
</dbReference>
<evidence type="ECO:0000313" key="9">
    <source>
        <dbReference type="Proteomes" id="UP000321805"/>
    </source>
</evidence>
<dbReference type="SUPFAM" id="SSF52518">
    <property type="entry name" value="Thiamin diphosphate-binding fold (THDP-binding)"/>
    <property type="match status" value="2"/>
</dbReference>
<dbReference type="GO" id="GO:0000287">
    <property type="term" value="F:magnesium ion binding"/>
    <property type="evidence" value="ECO:0007669"/>
    <property type="project" value="InterPro"/>
</dbReference>
<dbReference type="OrthoDB" id="4494979at2"/>
<dbReference type="Gene3D" id="3.40.50.1220">
    <property type="entry name" value="TPP-binding domain"/>
    <property type="match status" value="1"/>
</dbReference>
<sequence length="545" mass="55116">MAPTVADRIVQVLLAHGVQTVHGIPGVHNLALFEALDRSPIRVVVVRHEASAAYAADAHGRLTGRPGVCLTTSGPGAANAVAAMGEAQASRSPMLHLTTTVARRHLGAGPSRGVLHEHPEQEALFAPVTKLTRHVAESGAVAGAVDEALGAAAAAPAAPAYVEIPTDVLGEPAPEPHAGGPPARPPAPGRPELRALAARLEAARRPLVWVGSGAAGQAGPILALARRLGAPVVLTHSAKRAWAGGGDPLVPGHPPHEPAVTALCAQADAVLVLGSDLDGMMTQEFRLPLAGVLRIDVDPLRLQVPYPAEVAVLGDAGQVVGGLLALVAETDREGWGPGAVAHADAQAAAALAGEDDAAPGLAFVGALDAALGDREAVVVCDMAIAAYWTAAYLPLAPTRRILYPMGWGTLGFALPAAIGAACAGGGRVVVVCGDGGVLFAVGELATLAQEGLDVTVVVSSDGGYGMLRYDQERAFGRTFAVDLRPPDLPAVARGFGLPAHRIGLGEAGLAGALAQGLDVTGPCLVEVAGAMTPPRTTSPRWPLRG</sequence>
<comment type="similarity">
    <text evidence="1 3">Belongs to the TPP enzyme family.</text>
</comment>
<feature type="domain" description="Thiamine pyrophosphate enzyme N-terminal TPP-binding" evidence="7">
    <location>
        <begin position="4"/>
        <end position="122"/>
    </location>
</feature>